<keyword evidence="12" id="KW-1185">Reference proteome</keyword>
<feature type="transmembrane region" description="Helical" evidence="10">
    <location>
        <begin position="35"/>
        <end position="59"/>
    </location>
</feature>
<reference evidence="11" key="1">
    <citation type="submission" date="2023-07" db="EMBL/GenBank/DDBJ databases">
        <title>Genomic Encyclopedia of Type Strains, Phase IV (KMG-IV): sequencing the most valuable type-strain genomes for metagenomic binning, comparative biology and taxonomic classification.</title>
        <authorList>
            <person name="Goeker M."/>
        </authorList>
    </citation>
    <scope>NUCLEOTIDE SEQUENCE</scope>
    <source>
        <strain evidence="11">DSM 24202</strain>
    </source>
</reference>
<dbReference type="PANTHER" id="PTHR13285">
    <property type="entry name" value="ACYLTRANSFERASE"/>
    <property type="match status" value="1"/>
</dbReference>
<dbReference type="Pfam" id="PF03062">
    <property type="entry name" value="MBOAT"/>
    <property type="match status" value="1"/>
</dbReference>
<evidence type="ECO:0000256" key="7">
    <source>
        <dbReference type="ARBA" id="ARBA00023136"/>
    </source>
</evidence>
<dbReference type="RefSeq" id="WP_307260240.1">
    <property type="nucleotide sequence ID" value="NZ_JAUSVL010000001.1"/>
</dbReference>
<evidence type="ECO:0000256" key="2">
    <source>
        <dbReference type="ARBA" id="ARBA00010323"/>
    </source>
</evidence>
<evidence type="ECO:0000256" key="6">
    <source>
        <dbReference type="ARBA" id="ARBA00022989"/>
    </source>
</evidence>
<accession>A0AAE3VEA5</accession>
<evidence type="ECO:0000256" key="4">
    <source>
        <dbReference type="ARBA" id="ARBA00022679"/>
    </source>
</evidence>
<evidence type="ECO:0000313" key="12">
    <source>
        <dbReference type="Proteomes" id="UP001238163"/>
    </source>
</evidence>
<evidence type="ECO:0000256" key="1">
    <source>
        <dbReference type="ARBA" id="ARBA00004651"/>
    </source>
</evidence>
<dbReference type="GO" id="GO:0005886">
    <property type="term" value="C:plasma membrane"/>
    <property type="evidence" value="ECO:0007669"/>
    <property type="project" value="UniProtKB-SubCell"/>
</dbReference>
<evidence type="ECO:0000256" key="10">
    <source>
        <dbReference type="SAM" id="Phobius"/>
    </source>
</evidence>
<feature type="transmembrane region" description="Helical" evidence="10">
    <location>
        <begin position="7"/>
        <end position="23"/>
    </location>
</feature>
<protein>
    <submittedName>
        <fullName evidence="11">D-alanyl-lipoteichoic acid acyltransferase DltB (MBOAT superfamily)</fullName>
    </submittedName>
</protein>
<dbReference type="GO" id="GO:0016746">
    <property type="term" value="F:acyltransferase activity"/>
    <property type="evidence" value="ECO:0007669"/>
    <property type="project" value="UniProtKB-KW"/>
</dbReference>
<keyword evidence="4 9" id="KW-0808">Transferase</keyword>
<keyword evidence="5 10" id="KW-0812">Transmembrane</keyword>
<comment type="similarity">
    <text evidence="2 9">Belongs to the membrane-bound acyltransferase family.</text>
</comment>
<keyword evidence="6 10" id="KW-1133">Transmembrane helix</keyword>
<comment type="subcellular location">
    <subcellularLocation>
        <location evidence="1">Cell membrane</location>
        <topology evidence="1">Multi-pass membrane protein</topology>
    </subcellularLocation>
</comment>
<feature type="transmembrane region" description="Helical" evidence="10">
    <location>
        <begin position="432"/>
        <end position="454"/>
    </location>
</feature>
<feature type="transmembrane region" description="Helical" evidence="10">
    <location>
        <begin position="147"/>
        <end position="167"/>
    </location>
</feature>
<dbReference type="EMBL" id="JAUSVL010000001">
    <property type="protein sequence ID" value="MDQ0288905.1"/>
    <property type="molecule type" value="Genomic_DNA"/>
</dbReference>
<feature type="transmembrane region" description="Helical" evidence="10">
    <location>
        <begin position="80"/>
        <end position="103"/>
    </location>
</feature>
<keyword evidence="3 9" id="KW-1003">Cell membrane</keyword>
<name>A0AAE3VEA5_9BACT</name>
<dbReference type="InterPro" id="IPR024194">
    <property type="entry name" value="Ac/AlaTfrase_AlgI/DltB"/>
</dbReference>
<feature type="transmembrane region" description="Helical" evidence="10">
    <location>
        <begin position="220"/>
        <end position="240"/>
    </location>
</feature>
<comment type="caution">
    <text evidence="11">The sequence shown here is derived from an EMBL/GenBank/DDBJ whole genome shotgun (WGS) entry which is preliminary data.</text>
</comment>
<evidence type="ECO:0000256" key="9">
    <source>
        <dbReference type="PIRNR" id="PIRNR016636"/>
    </source>
</evidence>
<feature type="transmembrane region" description="Helical" evidence="10">
    <location>
        <begin position="312"/>
        <end position="341"/>
    </location>
</feature>
<evidence type="ECO:0000256" key="5">
    <source>
        <dbReference type="ARBA" id="ARBA00022692"/>
    </source>
</evidence>
<dbReference type="PIRSF" id="PIRSF016636">
    <property type="entry name" value="AlgI_DltB"/>
    <property type="match status" value="1"/>
</dbReference>
<feature type="transmembrane region" description="Helical" evidence="10">
    <location>
        <begin position="353"/>
        <end position="373"/>
    </location>
</feature>
<evidence type="ECO:0000256" key="8">
    <source>
        <dbReference type="ARBA" id="ARBA00023315"/>
    </source>
</evidence>
<organism evidence="11 12">
    <name type="scientific">Oligosphaera ethanolica</name>
    <dbReference type="NCBI Taxonomy" id="760260"/>
    <lineage>
        <taxon>Bacteria</taxon>
        <taxon>Pseudomonadati</taxon>
        <taxon>Lentisphaerota</taxon>
        <taxon>Oligosphaeria</taxon>
        <taxon>Oligosphaerales</taxon>
        <taxon>Oligosphaeraceae</taxon>
        <taxon>Oligosphaera</taxon>
    </lineage>
</organism>
<keyword evidence="8 9" id="KW-0012">Acyltransferase</keyword>
<evidence type="ECO:0000256" key="3">
    <source>
        <dbReference type="ARBA" id="ARBA00022475"/>
    </source>
</evidence>
<dbReference type="PIRSF" id="PIRSF500217">
    <property type="entry name" value="AlgI"/>
    <property type="match status" value="1"/>
</dbReference>
<keyword evidence="7 9" id="KW-0472">Membrane</keyword>
<dbReference type="Proteomes" id="UP001238163">
    <property type="component" value="Unassembled WGS sequence"/>
</dbReference>
<gene>
    <name evidence="11" type="ORF">J3R75_001012</name>
</gene>
<dbReference type="AlphaFoldDB" id="A0AAE3VEA5"/>
<dbReference type="GO" id="GO:0042121">
    <property type="term" value="P:alginic acid biosynthetic process"/>
    <property type="evidence" value="ECO:0007669"/>
    <property type="project" value="InterPro"/>
</dbReference>
<feature type="transmembrane region" description="Helical" evidence="10">
    <location>
        <begin position="115"/>
        <end position="135"/>
    </location>
</feature>
<sequence>MLFSSQPFLFFFLPAVLFFYFVVLRDVHKRNVLLFFSSLFFYAWGEPYFVLVMLFSIAVNWFLGRHCERSCGDDQCTRRYFWLAVAFNVALLFVFKYLGFVVRTSAELFGGSSDFAIVLPIGISFFTFQELSYIIDIYQGKARPFRHFMDTGLYIAFFPQLIAGPIIRFDNFSSQLLTRRESIDGFISGIELFGIGFAKKILVANALARVADLSFDMSPAALTAPLAWLGTLAYTFQIYFDFSGYSDMAIGLARMFGFDFPANFRYPYISRSIAEFWRRWHISMGSFFRDYVYFPLGGSRVSSSRRLIWNLLAVWALTGLWHGANWTFLVWGLYFFVLLVTERACKKIAWPKLFQALQWPVVFLLVMFGWVLFRANSLTHAAAYAWRMISIDAWTVDRFFLQHLVEYLPEFLVAGLASTPLAPYLQSRLPSWLVIQIIKHVWVLFIIVLALGALDVSSFNPFIYFNF</sequence>
<dbReference type="InterPro" id="IPR028362">
    <property type="entry name" value="AlgI"/>
</dbReference>
<dbReference type="InterPro" id="IPR051085">
    <property type="entry name" value="MB_O-acyltransferase"/>
</dbReference>
<dbReference type="PANTHER" id="PTHR13285:SF23">
    <property type="entry name" value="TEICHOIC ACID D-ALANYLTRANSFERASE"/>
    <property type="match status" value="1"/>
</dbReference>
<dbReference type="InterPro" id="IPR004299">
    <property type="entry name" value="MBOAT_fam"/>
</dbReference>
<proteinExistence type="inferred from homology"/>
<evidence type="ECO:0000313" key="11">
    <source>
        <dbReference type="EMBL" id="MDQ0288905.1"/>
    </source>
</evidence>